<dbReference type="AlphaFoldDB" id="A0A482W5G8"/>
<dbReference type="InterPro" id="IPR014018">
    <property type="entry name" value="SecA_motor_DEAD"/>
</dbReference>
<dbReference type="InterPro" id="IPR001650">
    <property type="entry name" value="Helicase_C-like"/>
</dbReference>
<evidence type="ECO:0000313" key="7">
    <source>
        <dbReference type="Proteomes" id="UP000292052"/>
    </source>
</evidence>
<dbReference type="PANTHER" id="PTHR30612:SF0">
    <property type="entry name" value="CHLOROPLAST PROTEIN-TRANSPORTING ATPASE"/>
    <property type="match status" value="1"/>
</dbReference>
<dbReference type="EMBL" id="QDEB01029867">
    <property type="protein sequence ID" value="RZC39999.1"/>
    <property type="molecule type" value="Genomic_DNA"/>
</dbReference>
<comment type="caution">
    <text evidence="6">The sequence shown here is derived from an EMBL/GenBank/DDBJ whole genome shotgun (WGS) entry which is preliminary data.</text>
</comment>
<dbReference type="PROSITE" id="PS51196">
    <property type="entry name" value="SECA_MOTOR_DEAD"/>
    <property type="match status" value="1"/>
</dbReference>
<protein>
    <submittedName>
        <fullName evidence="6">SecA DEAD domain containing protein</fullName>
    </submittedName>
</protein>
<evidence type="ECO:0000259" key="4">
    <source>
        <dbReference type="PROSITE" id="PS51194"/>
    </source>
</evidence>
<feature type="domain" description="Helicase C-terminal" evidence="4">
    <location>
        <begin position="159"/>
        <end position="343"/>
    </location>
</feature>
<reference evidence="6 7" key="1">
    <citation type="submission" date="2017-03" db="EMBL/GenBank/DDBJ databases">
        <title>Genome of the blue death feigning beetle - Asbolus verrucosus.</title>
        <authorList>
            <person name="Rider S.D."/>
        </authorList>
    </citation>
    <scope>NUCLEOTIDE SEQUENCE [LARGE SCALE GENOMIC DNA]</scope>
    <source>
        <strain evidence="6">Butters</strain>
        <tissue evidence="6">Head and leg muscle</tissue>
    </source>
</reference>
<dbReference type="Gene3D" id="3.40.50.300">
    <property type="entry name" value="P-loop containing nucleotide triphosphate hydrolases"/>
    <property type="match status" value="1"/>
</dbReference>
<accession>A0A482W5G8</accession>
<feature type="domain" description="SecA family profile" evidence="5">
    <location>
        <begin position="1"/>
        <end position="313"/>
    </location>
</feature>
<keyword evidence="1" id="KW-0963">Cytoplasm</keyword>
<dbReference type="InterPro" id="IPR000185">
    <property type="entry name" value="SecA"/>
</dbReference>
<dbReference type="Proteomes" id="UP000292052">
    <property type="component" value="Unassembled WGS sequence"/>
</dbReference>
<dbReference type="GO" id="GO:0006605">
    <property type="term" value="P:protein targeting"/>
    <property type="evidence" value="ECO:0007669"/>
    <property type="project" value="InterPro"/>
</dbReference>
<dbReference type="PANTHER" id="PTHR30612">
    <property type="entry name" value="SECA INNER MEMBRANE COMPONENT OF SEC PROTEIN SECRETION SYSTEM"/>
    <property type="match status" value="1"/>
</dbReference>
<sequence length="874" mass="100734">TTFRTLIPNHLKSFVKNQLHRWIRNAIRAKNDCQELKQYRLMRVNRENTVVPIDYLNTGISMKNMIWSDGLTQFIQLKHHLTLTFENLTSCFISNIGFIKKYDNANIFGLTGTLGSHAEQNLLSNIYRVSYATIPTYKEKRFEERDGYIAETDIVWLLMISSLAIENVDEGRAVLIICETEIDLNNIEYTLNQLTRFSEFNMRKYANENHVEETQKEVKPRDIILATNIAGRGTDFKTSNELEENGGLHVCVTFLPCNQRVEDQAFGRTSRQGKKGTSQLVIRAAEVERLGFNIKNPEFLEIKQKRDDHESNRLKEIENVLVKELDFKDELFERFVNYYKELKKTYKHEKDSYILHDFREYFAYWFQMKNYKGGELNDVTPESEFENFKEDAKEIIAGSIIHNPFNCIAAANYYLQNNVTDEAEKMLNRAIEMSENNLALTYGAYSKLAELKIDKAGQIWKRLRKGLGKFFFMDVKTDDNYKKEALKYMEKSKIALQKEIQVIEDLLGYKRNEDSDTNEVHIKKIENKETKVEKEKVEEVEETAGNSVTDSEEINNDVVTKTVNTYSYNINGRLAVLKSCYEHNELQIKKIKDLKEKDIICDRIVPISIRTFPIGDTFSVRQAVVEITSIGFNTFFILDEIHDIPKEKIHFAQAHLAGGVVAVVAGCAFPPSFFVMSGIGVSLIADAIIDVVFELLSSGKQEFDKKAFLKGKFILYAITLITAGVKIAAQMTKILTKAVQFCRVVSENLRESYPMLSKIFTKLAITIEKYEMLLQTKYVNSLNDNKFTQIWGTSKGVFEEKILPEVLNAGIQRGEEELEKFDNNFTSKSCSRECITFTLKECIHQNSELAKKICTNNLLTINEVVDEFLIENDK</sequence>
<dbReference type="GO" id="GO:0005524">
    <property type="term" value="F:ATP binding"/>
    <property type="evidence" value="ECO:0007669"/>
    <property type="project" value="InterPro"/>
</dbReference>
<evidence type="ECO:0000256" key="3">
    <source>
        <dbReference type="ARBA" id="ARBA00023010"/>
    </source>
</evidence>
<dbReference type="OrthoDB" id="6705716at2759"/>
<name>A0A482W5G8_ASBVE</name>
<keyword evidence="2" id="KW-0653">Protein transport</keyword>
<evidence type="ECO:0000313" key="6">
    <source>
        <dbReference type="EMBL" id="RZC39999.1"/>
    </source>
</evidence>
<evidence type="ECO:0000259" key="5">
    <source>
        <dbReference type="PROSITE" id="PS51196"/>
    </source>
</evidence>
<evidence type="ECO:0000256" key="2">
    <source>
        <dbReference type="ARBA" id="ARBA00022927"/>
    </source>
</evidence>
<keyword evidence="7" id="KW-1185">Reference proteome</keyword>
<gene>
    <name evidence="6" type="ORF">BDFB_008320</name>
</gene>
<dbReference type="InterPro" id="IPR027417">
    <property type="entry name" value="P-loop_NTPase"/>
</dbReference>
<keyword evidence="3" id="KW-0811">Translocation</keyword>
<dbReference type="GO" id="GO:0006886">
    <property type="term" value="P:intracellular protein transport"/>
    <property type="evidence" value="ECO:0007669"/>
    <property type="project" value="InterPro"/>
</dbReference>
<dbReference type="STRING" id="1661398.A0A482W5G8"/>
<evidence type="ECO:0000256" key="1">
    <source>
        <dbReference type="ARBA" id="ARBA00022490"/>
    </source>
</evidence>
<organism evidence="6 7">
    <name type="scientific">Asbolus verrucosus</name>
    <name type="common">Desert ironclad beetle</name>
    <dbReference type="NCBI Taxonomy" id="1661398"/>
    <lineage>
        <taxon>Eukaryota</taxon>
        <taxon>Metazoa</taxon>
        <taxon>Ecdysozoa</taxon>
        <taxon>Arthropoda</taxon>
        <taxon>Hexapoda</taxon>
        <taxon>Insecta</taxon>
        <taxon>Pterygota</taxon>
        <taxon>Neoptera</taxon>
        <taxon>Endopterygota</taxon>
        <taxon>Coleoptera</taxon>
        <taxon>Polyphaga</taxon>
        <taxon>Cucujiformia</taxon>
        <taxon>Tenebrionidae</taxon>
        <taxon>Pimeliinae</taxon>
        <taxon>Asbolus</taxon>
    </lineage>
</organism>
<dbReference type="PROSITE" id="PS51194">
    <property type="entry name" value="HELICASE_CTER"/>
    <property type="match status" value="1"/>
</dbReference>
<dbReference type="SUPFAM" id="SSF52540">
    <property type="entry name" value="P-loop containing nucleoside triphosphate hydrolases"/>
    <property type="match status" value="1"/>
</dbReference>
<feature type="non-terminal residue" evidence="6">
    <location>
        <position position="1"/>
    </location>
</feature>
<dbReference type="Gene3D" id="3.90.1440.10">
    <property type="entry name" value="SecA, preprotein cross-linking domain"/>
    <property type="match status" value="1"/>
</dbReference>
<proteinExistence type="predicted"/>
<keyword evidence="2" id="KW-0813">Transport</keyword>